<evidence type="ECO:0000256" key="2">
    <source>
        <dbReference type="ARBA" id="ARBA00022448"/>
    </source>
</evidence>
<dbReference type="Gene3D" id="3.30.450.20">
    <property type="entry name" value="PAS domain"/>
    <property type="match status" value="1"/>
</dbReference>
<keyword evidence="4" id="KW-0633">Potassium transport</keyword>
<protein>
    <recommendedName>
        <fullName evidence="20">Cyclic nucleotide-binding domain-containing protein</fullName>
    </recommendedName>
</protein>
<dbReference type="FunFam" id="2.60.120.10:FF:000061">
    <property type="entry name" value="Potassium voltage-gated channel subfamily H member 3"/>
    <property type="match status" value="1"/>
</dbReference>
<dbReference type="SUPFAM" id="SSF51206">
    <property type="entry name" value="cAMP-binding domain-like"/>
    <property type="match status" value="1"/>
</dbReference>
<dbReference type="Ensembl" id="ENSPMGT00000021701.1">
    <property type="protein sequence ID" value="ENSPMGP00000020371.1"/>
    <property type="gene ID" value="ENSPMGG00000016195.1"/>
</dbReference>
<dbReference type="PANTHER" id="PTHR10217:SF641">
    <property type="entry name" value="POTASSIUM VOLTAGE-GATED CHANNEL SUBFAMILY H MEMBER 3 ISOFORM X1"/>
    <property type="match status" value="1"/>
</dbReference>
<evidence type="ECO:0000256" key="6">
    <source>
        <dbReference type="ARBA" id="ARBA00022826"/>
    </source>
</evidence>
<evidence type="ECO:0000256" key="15">
    <source>
        <dbReference type="SAM" id="MobiDB-lite"/>
    </source>
</evidence>
<sequence length="435" mass="45785">RGGRGARRGRRRGNRDNFVLGNAQVQSLYPIVYCSDGFCELTGFARGELMQKSCMCHFLYGSETSENLTTQMQKALDERKEFKTEIILYKKTLMHAVVFGNVTAIIQRMYSRRSLYHTRTKDLKDFIRVHRLPTALEQRVMECFQTTWAVNNGIDVSELLKDFPDELRADIAMHLNKELLQLPLFESASRGCLRSLSLIIKTSFCAPGEFLIRQGDALQAIYFVCSGSMEVLKDNTVLAILGSDCLTQEEVIKTNACVKALTYCDLQYISLRGLAEVLTLYPDYAQRFVNEIRHDLTYNLRSGNGSSGSSGSSSCGSGSNSGSGNCSSSSSSGGSSCGSGSCSSSSSSGSSCGSCSSSSGGSCCGSGSCSSSSSSGSSCGSCSSSSGGSCCGSGSCSSSGSSCGSCSSSSSSSSSSSGGGGGGDAIWWNISGKAI</sequence>
<reference evidence="18" key="1">
    <citation type="submission" date="2025-08" db="UniProtKB">
        <authorList>
            <consortium name="Ensembl"/>
        </authorList>
    </citation>
    <scope>IDENTIFICATION</scope>
</reference>
<reference evidence="18" key="2">
    <citation type="submission" date="2025-09" db="UniProtKB">
        <authorList>
            <consortium name="Ensembl"/>
        </authorList>
    </citation>
    <scope>IDENTIFICATION</scope>
</reference>
<feature type="domain" description="PAS" evidence="17">
    <location>
        <begin position="31"/>
        <end position="79"/>
    </location>
</feature>
<dbReference type="InterPro" id="IPR000014">
    <property type="entry name" value="PAS"/>
</dbReference>
<dbReference type="GO" id="GO:0005886">
    <property type="term" value="C:plasma membrane"/>
    <property type="evidence" value="ECO:0007669"/>
    <property type="project" value="UniProtKB-SubCell"/>
</dbReference>
<dbReference type="InterPro" id="IPR035965">
    <property type="entry name" value="PAS-like_dom_sf"/>
</dbReference>
<evidence type="ECO:0000256" key="13">
    <source>
        <dbReference type="ARBA" id="ARBA00023303"/>
    </source>
</evidence>
<comment type="subcellular location">
    <subcellularLocation>
        <location evidence="1">Cell membrane</location>
        <topology evidence="1">Multi-pass membrane protein</topology>
    </subcellularLocation>
</comment>
<keyword evidence="7" id="KW-0851">Voltage-gated channel</keyword>
<keyword evidence="9" id="KW-1133">Transmembrane helix</keyword>
<dbReference type="PANTHER" id="PTHR10217">
    <property type="entry name" value="VOLTAGE AND LIGAND GATED POTASSIUM CHANNEL"/>
    <property type="match status" value="1"/>
</dbReference>
<dbReference type="InterPro" id="IPR018490">
    <property type="entry name" value="cNMP-bd_dom_sf"/>
</dbReference>
<dbReference type="InterPro" id="IPR014710">
    <property type="entry name" value="RmlC-like_jellyroll"/>
</dbReference>
<dbReference type="GO" id="GO:0005242">
    <property type="term" value="F:inward rectifier potassium channel activity"/>
    <property type="evidence" value="ECO:0007669"/>
    <property type="project" value="UniProtKB-ARBA"/>
</dbReference>
<keyword evidence="5" id="KW-0812">Transmembrane</keyword>
<evidence type="ECO:0008006" key="20">
    <source>
        <dbReference type="Google" id="ProtNLM"/>
    </source>
</evidence>
<evidence type="ECO:0000256" key="10">
    <source>
        <dbReference type="ARBA" id="ARBA00023065"/>
    </source>
</evidence>
<dbReference type="InterPro" id="IPR000595">
    <property type="entry name" value="cNMP-bd_dom"/>
</dbReference>
<evidence type="ECO:0000256" key="3">
    <source>
        <dbReference type="ARBA" id="ARBA00022475"/>
    </source>
</evidence>
<evidence type="ECO:0000259" key="16">
    <source>
        <dbReference type="PROSITE" id="PS50042"/>
    </source>
</evidence>
<dbReference type="Proteomes" id="UP000261520">
    <property type="component" value="Unplaced"/>
</dbReference>
<keyword evidence="13" id="KW-0407">Ion channel</keyword>
<feature type="domain" description="Cyclic nucleotide-binding" evidence="16">
    <location>
        <begin position="184"/>
        <end position="242"/>
    </location>
</feature>
<dbReference type="SMART" id="SM00100">
    <property type="entry name" value="cNMP"/>
    <property type="match status" value="1"/>
</dbReference>
<evidence type="ECO:0000313" key="18">
    <source>
        <dbReference type="Ensembl" id="ENSPMGP00000020371.1"/>
    </source>
</evidence>
<name>A0A3B4AVL1_9GOBI</name>
<keyword evidence="12" id="KW-0325">Glycoprotein</keyword>
<keyword evidence="10" id="KW-0406">Ion transport</keyword>
<evidence type="ECO:0000256" key="9">
    <source>
        <dbReference type="ARBA" id="ARBA00022989"/>
    </source>
</evidence>
<dbReference type="GO" id="GO:0042391">
    <property type="term" value="P:regulation of membrane potential"/>
    <property type="evidence" value="ECO:0007669"/>
    <property type="project" value="TreeGrafter"/>
</dbReference>
<feature type="region of interest" description="Disordered" evidence="15">
    <location>
        <begin position="374"/>
        <end position="435"/>
    </location>
</feature>
<dbReference type="CDD" id="cd00038">
    <property type="entry name" value="CAP_ED"/>
    <property type="match status" value="1"/>
</dbReference>
<comment type="catalytic activity">
    <reaction evidence="14">
        <text>K(+)(in) = K(+)(out)</text>
        <dbReference type="Rhea" id="RHEA:29463"/>
        <dbReference type="ChEBI" id="CHEBI:29103"/>
    </reaction>
</comment>
<evidence type="ECO:0000256" key="7">
    <source>
        <dbReference type="ARBA" id="ARBA00022882"/>
    </source>
</evidence>
<evidence type="ECO:0000256" key="1">
    <source>
        <dbReference type="ARBA" id="ARBA00004651"/>
    </source>
</evidence>
<dbReference type="PRINTS" id="PR01463">
    <property type="entry name" value="EAGCHANLFMLY"/>
</dbReference>
<evidence type="ECO:0000259" key="17">
    <source>
        <dbReference type="PROSITE" id="PS50112"/>
    </source>
</evidence>
<keyword evidence="2" id="KW-0813">Transport</keyword>
<dbReference type="Gene3D" id="2.60.120.10">
    <property type="entry name" value="Jelly Rolls"/>
    <property type="match status" value="1"/>
</dbReference>
<keyword evidence="3" id="KW-1003">Cell membrane</keyword>
<dbReference type="AlphaFoldDB" id="A0A3B4AVL1"/>
<dbReference type="CDD" id="cd00130">
    <property type="entry name" value="PAS"/>
    <property type="match status" value="1"/>
</dbReference>
<evidence type="ECO:0000313" key="19">
    <source>
        <dbReference type="Proteomes" id="UP000261520"/>
    </source>
</evidence>
<keyword evidence="8" id="KW-0630">Potassium</keyword>
<evidence type="ECO:0000256" key="4">
    <source>
        <dbReference type="ARBA" id="ARBA00022538"/>
    </source>
</evidence>
<accession>A0A3B4AVL1</accession>
<dbReference type="FunFam" id="1.10.1200.260:FF:000002">
    <property type="entry name" value="Potassium voltage-gated channel subfamily H member 8"/>
    <property type="match status" value="1"/>
</dbReference>
<evidence type="ECO:0000256" key="11">
    <source>
        <dbReference type="ARBA" id="ARBA00023136"/>
    </source>
</evidence>
<evidence type="ECO:0000256" key="5">
    <source>
        <dbReference type="ARBA" id="ARBA00022692"/>
    </source>
</evidence>
<keyword evidence="11" id="KW-0472">Membrane</keyword>
<evidence type="ECO:0000256" key="14">
    <source>
        <dbReference type="ARBA" id="ARBA00034430"/>
    </source>
</evidence>
<dbReference type="PROSITE" id="PS50042">
    <property type="entry name" value="CNMP_BINDING_3"/>
    <property type="match status" value="1"/>
</dbReference>
<dbReference type="InterPro" id="IPR003938">
    <property type="entry name" value="K_chnl_volt-dep_EAG/ELK/ERG"/>
</dbReference>
<dbReference type="SUPFAM" id="SSF55785">
    <property type="entry name" value="PYP-like sensor domain (PAS domain)"/>
    <property type="match status" value="1"/>
</dbReference>
<evidence type="ECO:0000256" key="8">
    <source>
        <dbReference type="ARBA" id="ARBA00022958"/>
    </source>
</evidence>
<feature type="compositionally biased region" description="Low complexity" evidence="15">
    <location>
        <begin position="374"/>
        <end position="416"/>
    </location>
</feature>
<dbReference type="GO" id="GO:0034702">
    <property type="term" value="C:monoatomic ion channel complex"/>
    <property type="evidence" value="ECO:0007669"/>
    <property type="project" value="UniProtKB-KW"/>
</dbReference>
<dbReference type="InterPro" id="IPR050818">
    <property type="entry name" value="KCNH_animal-type"/>
</dbReference>
<keyword evidence="19" id="KW-1185">Reference proteome</keyword>
<organism evidence="18 19">
    <name type="scientific">Periophthalmus magnuspinnatus</name>
    <dbReference type="NCBI Taxonomy" id="409849"/>
    <lineage>
        <taxon>Eukaryota</taxon>
        <taxon>Metazoa</taxon>
        <taxon>Chordata</taxon>
        <taxon>Craniata</taxon>
        <taxon>Vertebrata</taxon>
        <taxon>Euteleostomi</taxon>
        <taxon>Actinopterygii</taxon>
        <taxon>Neopterygii</taxon>
        <taxon>Teleostei</taxon>
        <taxon>Neoteleostei</taxon>
        <taxon>Acanthomorphata</taxon>
        <taxon>Gobiaria</taxon>
        <taxon>Gobiiformes</taxon>
        <taxon>Gobioidei</taxon>
        <taxon>Gobiidae</taxon>
        <taxon>Oxudercinae</taxon>
        <taxon>Periophthalmus</taxon>
    </lineage>
</organism>
<dbReference type="Gene3D" id="1.10.1200.260">
    <property type="match status" value="1"/>
</dbReference>
<dbReference type="Pfam" id="PF13426">
    <property type="entry name" value="PAS_9"/>
    <property type="match status" value="1"/>
</dbReference>
<evidence type="ECO:0000256" key="12">
    <source>
        <dbReference type="ARBA" id="ARBA00023180"/>
    </source>
</evidence>
<proteinExistence type="predicted"/>
<keyword evidence="6" id="KW-0631">Potassium channel</keyword>
<dbReference type="PROSITE" id="PS50112">
    <property type="entry name" value="PAS"/>
    <property type="match status" value="1"/>
</dbReference>